<gene>
    <name evidence="1" type="ORF">LCGC14_1011810</name>
</gene>
<sequence length="488" mass="54555">VILMAQTIQTSEHDDVRVEEEKTAENKRVVRISGDDGIRNYEASVSLDERKQIKNYDRITIFWEEENRYLSFDLSDTNRNNIFDTLTWIVPHLSNQTFIIEITDAEHLDSDRNFISNVYNEAVHLDNLWTEAINHSEYVRVWFEQNLSNVNDITIFARNNQSLNTKVDVYEFNTSNLLASFPNISQEGYYTILLTNLSGEDDKFDLRVNNTDDNSNAFLEFDYIVDPPEIDEFRNITGLDCPIGVNALSLQDTQGTQNLTIDINTEKVWNEDDSRNISGGAWRIDSRITTTAGGGQPNQVQAVIERRNSACVVQEEIVRLNRSTPVGTCMAVIYAFGIQGGVTFDFGDILTIRMERVVGARDNLLCYDNGATPPASFRTFLTHPANSSGPAPPPEVEDNVTTVIAEDEIFPIVILGEAVARASIPYAQQGEELNFTDFNALQLGNNFTSAGVIGLGPGIKVFEVVPNNQLNKTKEFSDVGIIELGVAG</sequence>
<feature type="non-terminal residue" evidence="1">
    <location>
        <position position="1"/>
    </location>
</feature>
<reference evidence="1" key="1">
    <citation type="journal article" date="2015" name="Nature">
        <title>Complex archaea that bridge the gap between prokaryotes and eukaryotes.</title>
        <authorList>
            <person name="Spang A."/>
            <person name="Saw J.H."/>
            <person name="Jorgensen S.L."/>
            <person name="Zaremba-Niedzwiedzka K."/>
            <person name="Martijn J."/>
            <person name="Lind A.E."/>
            <person name="van Eijk R."/>
            <person name="Schleper C."/>
            <person name="Guy L."/>
            <person name="Ettema T.J."/>
        </authorList>
    </citation>
    <scope>NUCLEOTIDE SEQUENCE</scope>
</reference>
<organism evidence="1">
    <name type="scientific">marine sediment metagenome</name>
    <dbReference type="NCBI Taxonomy" id="412755"/>
    <lineage>
        <taxon>unclassified sequences</taxon>
        <taxon>metagenomes</taxon>
        <taxon>ecological metagenomes</taxon>
    </lineage>
</organism>
<accession>A0A0F9N049</accession>
<comment type="caution">
    <text evidence="1">The sequence shown here is derived from an EMBL/GenBank/DDBJ whole genome shotgun (WGS) entry which is preliminary data.</text>
</comment>
<dbReference type="AlphaFoldDB" id="A0A0F9N049"/>
<protein>
    <submittedName>
        <fullName evidence="1">Uncharacterized protein</fullName>
    </submittedName>
</protein>
<name>A0A0F9N049_9ZZZZ</name>
<dbReference type="EMBL" id="LAZR01003981">
    <property type="protein sequence ID" value="KKN12885.1"/>
    <property type="molecule type" value="Genomic_DNA"/>
</dbReference>
<evidence type="ECO:0000313" key="1">
    <source>
        <dbReference type="EMBL" id="KKN12885.1"/>
    </source>
</evidence>
<proteinExistence type="predicted"/>